<dbReference type="EMBL" id="CAADFJ010000004">
    <property type="protein sequence ID" value="VFJ96043.1"/>
    <property type="molecule type" value="Genomic_DNA"/>
</dbReference>
<gene>
    <name evidence="1" type="ORF">BECKH772A_GA0070896_1000443</name>
    <name evidence="2" type="ORF">BECKH772B_GA0070898_1000443</name>
    <name evidence="3" type="ORF">BECKH772C_GA0070978_1000444</name>
</gene>
<dbReference type="EMBL" id="CAADFI010000004">
    <property type="protein sequence ID" value="VFJ89431.1"/>
    <property type="molecule type" value="Genomic_DNA"/>
</dbReference>
<evidence type="ECO:0000313" key="2">
    <source>
        <dbReference type="EMBL" id="VFJ89431.1"/>
    </source>
</evidence>
<proteinExistence type="predicted"/>
<name>A0A450UTZ0_9GAMM</name>
<organism evidence="3">
    <name type="scientific">Candidatus Kentrum eta</name>
    <dbReference type="NCBI Taxonomy" id="2126337"/>
    <lineage>
        <taxon>Bacteria</taxon>
        <taxon>Pseudomonadati</taxon>
        <taxon>Pseudomonadota</taxon>
        <taxon>Gammaproteobacteria</taxon>
        <taxon>Candidatus Kentrum</taxon>
    </lineage>
</organism>
<dbReference type="AlphaFoldDB" id="A0A450UTZ0"/>
<evidence type="ECO:0000313" key="1">
    <source>
        <dbReference type="EMBL" id="VFJ87647.1"/>
    </source>
</evidence>
<dbReference type="EMBL" id="CAADFG010000004">
    <property type="protein sequence ID" value="VFJ87647.1"/>
    <property type="molecule type" value="Genomic_DNA"/>
</dbReference>
<evidence type="ECO:0000313" key="3">
    <source>
        <dbReference type="EMBL" id="VFJ96043.1"/>
    </source>
</evidence>
<sequence>MKASYMRITASHIVDLANIHAKEAQNDLPRLVRRLCFDPETTRQLSFPSGDSTYTPGWDGILYSEQGNTWIPVGASRWEIGCDKEPTPKANKEYRKRTKNTGEEARSACTFVFVTPQRWAKKSGWITEQRHKGEWKDVRAYDADDLEQWLEQSPAVALQFAEELGLVGPGVESLSRHWDSWSGQCDPAITPDAFFMDHAWVRDALTEKIHSAFSQPSLPHLLTIRADSVEEAAAFAVAVVAASGLQDSGVGCDRARGLALCGEESTTPDRHCRAHRNRRQTGFA</sequence>
<accession>A0A450UTZ0</accession>
<reference evidence="3" key="1">
    <citation type="submission" date="2019-02" db="EMBL/GenBank/DDBJ databases">
        <authorList>
            <person name="Gruber-Vodicka R. H."/>
            <person name="Seah K. B. B."/>
        </authorList>
    </citation>
    <scope>NUCLEOTIDE SEQUENCE</scope>
    <source>
        <strain evidence="3">BECK_SA2B12</strain>
        <strain evidence="1">BECK_SA2B15</strain>
        <strain evidence="2">BECK_SA2B20</strain>
    </source>
</reference>
<protein>
    <submittedName>
        <fullName evidence="3">Uncharacterized protein</fullName>
    </submittedName>
</protein>